<keyword evidence="12" id="KW-1185">Reference proteome</keyword>
<dbReference type="GO" id="GO:0004934">
    <property type="term" value="F:mating-type alpha-factor pheromone receptor activity"/>
    <property type="evidence" value="ECO:0007669"/>
    <property type="project" value="InterPro"/>
</dbReference>
<dbReference type="PANTHER" id="PTHR28097">
    <property type="entry name" value="PHEROMONE A FACTOR RECEPTOR"/>
    <property type="match status" value="1"/>
</dbReference>
<keyword evidence="9" id="KW-0807">Transducer</keyword>
<dbReference type="OrthoDB" id="2874149at2759"/>
<keyword evidence="4 10" id="KW-0812">Transmembrane</keyword>
<keyword evidence="7 10" id="KW-0472">Membrane</keyword>
<evidence type="ECO:0000256" key="8">
    <source>
        <dbReference type="ARBA" id="ARBA00023170"/>
    </source>
</evidence>
<protein>
    <submittedName>
        <fullName evidence="11">Pheromone B alpha 1 receptor</fullName>
    </submittedName>
</protein>
<evidence type="ECO:0000256" key="4">
    <source>
        <dbReference type="ARBA" id="ARBA00022692"/>
    </source>
</evidence>
<evidence type="ECO:0000256" key="1">
    <source>
        <dbReference type="ARBA" id="ARBA00004141"/>
    </source>
</evidence>
<evidence type="ECO:0000256" key="2">
    <source>
        <dbReference type="ARBA" id="ARBA00011085"/>
    </source>
</evidence>
<keyword evidence="5 10" id="KW-1133">Transmembrane helix</keyword>
<feature type="transmembrane region" description="Helical" evidence="10">
    <location>
        <begin position="36"/>
        <end position="55"/>
    </location>
</feature>
<evidence type="ECO:0000256" key="3">
    <source>
        <dbReference type="ARBA" id="ARBA00022507"/>
    </source>
</evidence>
<dbReference type="Pfam" id="PF02076">
    <property type="entry name" value="STE3"/>
    <property type="match status" value="1"/>
</dbReference>
<feature type="transmembrane region" description="Helical" evidence="10">
    <location>
        <begin position="162"/>
        <end position="181"/>
    </location>
</feature>
<feature type="transmembrane region" description="Helical" evidence="10">
    <location>
        <begin position="6"/>
        <end position="24"/>
    </location>
</feature>
<keyword evidence="6" id="KW-0297">G-protein coupled receptor</keyword>
<dbReference type="PRINTS" id="PR00899">
    <property type="entry name" value="GPCRSTE3"/>
</dbReference>
<evidence type="ECO:0000256" key="5">
    <source>
        <dbReference type="ARBA" id="ARBA00022989"/>
    </source>
</evidence>
<evidence type="ECO:0000313" key="12">
    <source>
        <dbReference type="Proteomes" id="UP000092993"/>
    </source>
</evidence>
<reference evidence="11 12" key="1">
    <citation type="submission" date="2016-03" db="EMBL/GenBank/DDBJ databases">
        <title>Whole genome sequencing of Grifola frondosa 9006-11.</title>
        <authorList>
            <person name="Min B."/>
            <person name="Park H."/>
            <person name="Kim J.-G."/>
            <person name="Cho H."/>
            <person name="Oh Y.-L."/>
            <person name="Kong W.-S."/>
            <person name="Choi I.-G."/>
        </authorList>
    </citation>
    <scope>NUCLEOTIDE SEQUENCE [LARGE SCALE GENOMIC DNA]</scope>
    <source>
        <strain evidence="11 12">9006-11</strain>
    </source>
</reference>
<evidence type="ECO:0000256" key="7">
    <source>
        <dbReference type="ARBA" id="ARBA00023136"/>
    </source>
</evidence>
<dbReference type="OMA" id="MICIVRR"/>
<proteinExistence type="inferred from homology"/>
<accession>A0A1C7MC44</accession>
<keyword evidence="8 11" id="KW-0675">Receptor</keyword>
<dbReference type="GO" id="GO:0000750">
    <property type="term" value="P:pheromone-dependent signal transduction involved in conjugation with cellular fusion"/>
    <property type="evidence" value="ECO:0007669"/>
    <property type="project" value="TreeGrafter"/>
</dbReference>
<dbReference type="InterPro" id="IPR001499">
    <property type="entry name" value="GPCR_STE3"/>
</dbReference>
<evidence type="ECO:0000313" key="11">
    <source>
        <dbReference type="EMBL" id="OBZ74475.1"/>
    </source>
</evidence>
<comment type="similarity">
    <text evidence="2">Belongs to the G-protein coupled receptor 4 family.</text>
</comment>
<comment type="caution">
    <text evidence="11">The sequence shown here is derived from an EMBL/GenBank/DDBJ whole genome shotgun (WGS) entry which is preliminary data.</text>
</comment>
<dbReference type="PANTHER" id="PTHR28097:SF1">
    <property type="entry name" value="PHEROMONE A FACTOR RECEPTOR"/>
    <property type="match status" value="1"/>
</dbReference>
<feature type="transmembrane region" description="Helical" evidence="10">
    <location>
        <begin position="70"/>
        <end position="90"/>
    </location>
</feature>
<evidence type="ECO:0000256" key="6">
    <source>
        <dbReference type="ARBA" id="ARBA00023040"/>
    </source>
</evidence>
<evidence type="ECO:0000256" key="9">
    <source>
        <dbReference type="ARBA" id="ARBA00023224"/>
    </source>
</evidence>
<dbReference type="InterPro" id="IPR000481">
    <property type="entry name" value="GPCR_Pheromne_B_alpha_rcpt"/>
</dbReference>
<feature type="transmembrane region" description="Helical" evidence="10">
    <location>
        <begin position="111"/>
        <end position="130"/>
    </location>
</feature>
<comment type="subcellular location">
    <subcellularLocation>
        <location evidence="1">Membrane</location>
        <topology evidence="1">Multi-pass membrane protein</topology>
    </subcellularLocation>
</comment>
<keyword evidence="3" id="KW-0589">Pheromone response</keyword>
<dbReference type="GO" id="GO:0005886">
    <property type="term" value="C:plasma membrane"/>
    <property type="evidence" value="ECO:0007669"/>
    <property type="project" value="TreeGrafter"/>
</dbReference>
<sequence>MPNLEYPAYPILALFAFVIVLVPLPWHFQAWNSGTCLFMMWTALSCLNLGVNSIVWRNDAIDRAPVWCDISSRIIVAVGVAIPCSSLCINRRLYKIASVKTVTISRSDKRRAVAVDLAIALGVPILQLVMEYIVSGHRYDIFEEIGCYPFIYNTPVAYPLSVVWPVVIGLISAVYCVLTLARS</sequence>
<dbReference type="EMBL" id="LUGG01000005">
    <property type="protein sequence ID" value="OBZ74475.1"/>
    <property type="molecule type" value="Genomic_DNA"/>
</dbReference>
<evidence type="ECO:0000256" key="10">
    <source>
        <dbReference type="SAM" id="Phobius"/>
    </source>
</evidence>
<dbReference type="PRINTS" id="PR00901">
    <property type="entry name" value="PHEROMONEBAR"/>
</dbReference>
<dbReference type="Proteomes" id="UP000092993">
    <property type="component" value="Unassembled WGS sequence"/>
</dbReference>
<name>A0A1C7MC44_GRIFR</name>
<dbReference type="AlphaFoldDB" id="A0A1C7MC44"/>
<organism evidence="11 12">
    <name type="scientific">Grifola frondosa</name>
    <name type="common">Maitake</name>
    <name type="synonym">Polyporus frondosus</name>
    <dbReference type="NCBI Taxonomy" id="5627"/>
    <lineage>
        <taxon>Eukaryota</taxon>
        <taxon>Fungi</taxon>
        <taxon>Dikarya</taxon>
        <taxon>Basidiomycota</taxon>
        <taxon>Agaricomycotina</taxon>
        <taxon>Agaricomycetes</taxon>
        <taxon>Polyporales</taxon>
        <taxon>Grifolaceae</taxon>
        <taxon>Grifola</taxon>
    </lineage>
</organism>
<gene>
    <name evidence="11" type="primary">BAR1</name>
    <name evidence="11" type="ORF">A0H81_05273</name>
</gene>
<dbReference type="CDD" id="cd14966">
    <property type="entry name" value="7tmD_STE3"/>
    <property type="match status" value="1"/>
</dbReference>